<dbReference type="InterPro" id="IPR002220">
    <property type="entry name" value="DapA-like"/>
</dbReference>
<dbReference type="SMART" id="SM01130">
    <property type="entry name" value="DHDPS"/>
    <property type="match status" value="1"/>
</dbReference>
<dbReference type="InterPro" id="IPR013785">
    <property type="entry name" value="Aldolase_TIM"/>
</dbReference>
<gene>
    <name evidence="3" type="ORF">FHS87_003503</name>
</gene>
<dbReference type="CDD" id="cd00408">
    <property type="entry name" value="DHDPS-like"/>
    <property type="match status" value="1"/>
</dbReference>
<sequence length="315" mass="33374">MDLTGIGGIWPASLTPFDRDGAIDEAALRAHLRHLAATRGVRALVVNGHAGETSSLDRTERKGVVQVAREVAGDATGVVAGIVAEDPRAACDLARDAKEAGADAILLFPPLLFAGGAEARPEMMLRLFHAVAEAAALPIVLFQLSRPSGLGYTPELLARLLREVPSIIAVKEGSDLVASYEDNLEVLKACGRKVSMLTSNNSWLLASLSLGGDGILSGIGSVASDILTEMHEAVARGDLAAARRANDRLRPLVRVFYRRPALDMHNRMKTALNLMGLMPNPAPRAPLLPIEAGEREEIRRALVAAGLLPANEMAA</sequence>
<proteinExistence type="inferred from homology"/>
<dbReference type="SUPFAM" id="SSF51569">
    <property type="entry name" value="Aldolase"/>
    <property type="match status" value="1"/>
</dbReference>
<keyword evidence="1 2" id="KW-0456">Lyase</keyword>
<organism evidence="3 4">
    <name type="scientific">Muricoccus pecuniae</name>
    <dbReference type="NCBI Taxonomy" id="693023"/>
    <lineage>
        <taxon>Bacteria</taxon>
        <taxon>Pseudomonadati</taxon>
        <taxon>Pseudomonadota</taxon>
        <taxon>Alphaproteobacteria</taxon>
        <taxon>Acetobacterales</taxon>
        <taxon>Roseomonadaceae</taxon>
        <taxon>Muricoccus</taxon>
    </lineage>
</organism>
<reference evidence="3 4" key="1">
    <citation type="submission" date="2020-08" db="EMBL/GenBank/DDBJ databases">
        <title>Genomic Encyclopedia of Type Strains, Phase IV (KMG-IV): sequencing the most valuable type-strain genomes for metagenomic binning, comparative biology and taxonomic classification.</title>
        <authorList>
            <person name="Goeker M."/>
        </authorList>
    </citation>
    <scope>NUCLEOTIDE SEQUENCE [LARGE SCALE GENOMIC DNA]</scope>
    <source>
        <strain evidence="3 4">DSM 25622</strain>
    </source>
</reference>
<dbReference type="PANTHER" id="PTHR12128:SF72">
    <property type="entry name" value="DIHYDRODIPICOLINATE SYNTHASE"/>
    <property type="match status" value="1"/>
</dbReference>
<comment type="caution">
    <text evidence="3">The sequence shown here is derived from an EMBL/GenBank/DDBJ whole genome shotgun (WGS) entry which is preliminary data.</text>
</comment>
<evidence type="ECO:0000313" key="3">
    <source>
        <dbReference type="EMBL" id="MBB5695444.1"/>
    </source>
</evidence>
<name>A0A840YLW5_9PROT</name>
<dbReference type="PIRSF" id="PIRSF001365">
    <property type="entry name" value="DHDPS"/>
    <property type="match status" value="1"/>
</dbReference>
<dbReference type="Gene3D" id="3.20.20.70">
    <property type="entry name" value="Aldolase class I"/>
    <property type="match status" value="1"/>
</dbReference>
<dbReference type="PANTHER" id="PTHR12128">
    <property type="entry name" value="DIHYDRODIPICOLINATE SYNTHASE"/>
    <property type="match status" value="1"/>
</dbReference>
<evidence type="ECO:0000256" key="1">
    <source>
        <dbReference type="ARBA" id="ARBA00023239"/>
    </source>
</evidence>
<dbReference type="GO" id="GO:0008840">
    <property type="term" value="F:4-hydroxy-tetrahydrodipicolinate synthase activity"/>
    <property type="evidence" value="ECO:0007669"/>
    <property type="project" value="UniProtKB-EC"/>
</dbReference>
<protein>
    <submittedName>
        <fullName evidence="3">4-hydroxy-tetrahydrodipicolinate synthase</fullName>
        <ecNumber evidence="3">4.3.3.7</ecNumber>
    </submittedName>
</protein>
<accession>A0A840YLW5</accession>
<dbReference type="EMBL" id="JACIJD010000018">
    <property type="protein sequence ID" value="MBB5695444.1"/>
    <property type="molecule type" value="Genomic_DNA"/>
</dbReference>
<dbReference type="Pfam" id="PF00701">
    <property type="entry name" value="DHDPS"/>
    <property type="match status" value="1"/>
</dbReference>
<dbReference type="AlphaFoldDB" id="A0A840YLW5"/>
<dbReference type="EC" id="4.3.3.7" evidence="3"/>
<comment type="similarity">
    <text evidence="2">Belongs to the DapA family.</text>
</comment>
<evidence type="ECO:0000313" key="4">
    <source>
        <dbReference type="Proteomes" id="UP000580654"/>
    </source>
</evidence>
<dbReference type="Proteomes" id="UP000580654">
    <property type="component" value="Unassembled WGS sequence"/>
</dbReference>
<dbReference type="RefSeq" id="WP_184520648.1">
    <property type="nucleotide sequence ID" value="NZ_JACIJD010000018.1"/>
</dbReference>
<evidence type="ECO:0000256" key="2">
    <source>
        <dbReference type="PIRNR" id="PIRNR001365"/>
    </source>
</evidence>
<keyword evidence="4" id="KW-1185">Reference proteome</keyword>